<evidence type="ECO:0000256" key="4">
    <source>
        <dbReference type="ARBA" id="ARBA00023136"/>
    </source>
</evidence>
<feature type="chain" id="PRO_5003172900" description="G-protein coupled receptors family 1 profile domain-containing protein" evidence="6">
    <location>
        <begin position="31"/>
        <end position="459"/>
    </location>
</feature>
<protein>
    <recommendedName>
        <fullName evidence="7">G-protein coupled receptors family 1 profile domain-containing protein</fullName>
    </recommendedName>
</protein>
<dbReference type="InParanoid" id="E3LJQ5"/>
<dbReference type="InterPro" id="IPR017452">
    <property type="entry name" value="GPCR_Rhodpsn_7TM"/>
</dbReference>
<dbReference type="Proteomes" id="UP000008281">
    <property type="component" value="Unassembled WGS sequence"/>
</dbReference>
<keyword evidence="3 5" id="KW-1133">Transmembrane helix</keyword>
<evidence type="ECO:0000256" key="2">
    <source>
        <dbReference type="ARBA" id="ARBA00022692"/>
    </source>
</evidence>
<dbReference type="eggNOG" id="ENOG502TJHF">
    <property type="taxonomic scope" value="Eukaryota"/>
</dbReference>
<organism evidence="9">
    <name type="scientific">Caenorhabditis remanei</name>
    <name type="common">Caenorhabditis vulgaris</name>
    <dbReference type="NCBI Taxonomy" id="31234"/>
    <lineage>
        <taxon>Eukaryota</taxon>
        <taxon>Metazoa</taxon>
        <taxon>Ecdysozoa</taxon>
        <taxon>Nematoda</taxon>
        <taxon>Chromadorea</taxon>
        <taxon>Rhabditida</taxon>
        <taxon>Rhabditina</taxon>
        <taxon>Rhabditomorpha</taxon>
        <taxon>Rhabditoidea</taxon>
        <taxon>Rhabditidae</taxon>
        <taxon>Peloderinae</taxon>
        <taxon>Caenorhabditis</taxon>
    </lineage>
</organism>
<dbReference type="Gene3D" id="1.20.1070.10">
    <property type="entry name" value="Rhodopsin 7-helix transmembrane proteins"/>
    <property type="match status" value="1"/>
</dbReference>
<reference evidence="8" key="1">
    <citation type="submission" date="2007-07" db="EMBL/GenBank/DDBJ databases">
        <title>PCAP assembly of the Caenorhabditis remanei genome.</title>
        <authorList>
            <consortium name="The Caenorhabditis remanei Sequencing Consortium"/>
            <person name="Wilson R.K."/>
        </authorList>
    </citation>
    <scope>NUCLEOTIDE SEQUENCE [LARGE SCALE GENOMIC DNA]</scope>
    <source>
        <strain evidence="8">PB4641</strain>
    </source>
</reference>
<sequence>MLCNRFPAGKIAGIETWQLLLSSLLQLSMMEFVSVKTKVSATGDNNNSVGELKTLPSPFLILHCSQFQMAVPSIPVDDDYYYDLTSAELDDLYNFDDSNYDPSDYSILDDYPELDYSTINILEDSVTVNVNLQALALLFNIFHFIILTRKPLRSNAIFMYMIAICLSDILNFSLCNYDPYLPYTLTAIPRKTVIDDETYYCLKTKWEAINAEGQILSTLFEITKRLSIWLSIIMSFIRTIAVIFPMSDRVQNVATVKWTLIIILIVMMIWIIFHTWFIFWFLRIHWLPDVMPKNLCPPQPKNETDRYVVVAPLALDEKLSKYLNIPEIILKFLPTVIYPILTIALLIQIHSYKKKRQKSVSTEKKSDNTSKLVLFMTITFMLSEGLGGVDAIIQHTLLFWMKLNMKNNNLLAYIEICRNQYPLLRTINILSHCIVCLLMSAQYRDDIKSLFCCCKKEET</sequence>
<keyword evidence="4 5" id="KW-0472">Membrane</keyword>
<accession>E3LJQ5</accession>
<feature type="transmembrane region" description="Helical" evidence="5">
    <location>
        <begin position="328"/>
        <end position="351"/>
    </location>
</feature>
<dbReference type="OrthoDB" id="5862663at2759"/>
<dbReference type="HOGENOM" id="CLU_043715_2_1_1"/>
<dbReference type="PANTHER" id="PTHR46846">
    <property type="entry name" value="SERPENTINE RECEPTOR, CLASS W-RELATED"/>
    <property type="match status" value="1"/>
</dbReference>
<dbReference type="OMA" id="QIHISIC"/>
<dbReference type="AlphaFoldDB" id="E3LJQ5"/>
<evidence type="ECO:0000313" key="8">
    <source>
        <dbReference type="EMBL" id="EFP00038.1"/>
    </source>
</evidence>
<dbReference type="STRING" id="31234.E3LJQ5"/>
<dbReference type="GO" id="GO:0016020">
    <property type="term" value="C:membrane"/>
    <property type="evidence" value="ECO:0007669"/>
    <property type="project" value="UniProtKB-SubCell"/>
</dbReference>
<evidence type="ECO:0000256" key="1">
    <source>
        <dbReference type="ARBA" id="ARBA00004370"/>
    </source>
</evidence>
<feature type="signal peptide" evidence="6">
    <location>
        <begin position="1"/>
        <end position="30"/>
    </location>
</feature>
<proteinExistence type="predicted"/>
<comment type="subcellular location">
    <subcellularLocation>
        <location evidence="1">Membrane</location>
    </subcellularLocation>
</comment>
<dbReference type="Pfam" id="PF10324">
    <property type="entry name" value="7TM_GPCR_Srw"/>
    <property type="match status" value="1"/>
</dbReference>
<name>E3LJQ5_CAERE</name>
<dbReference type="GO" id="GO:0008528">
    <property type="term" value="F:G protein-coupled peptide receptor activity"/>
    <property type="evidence" value="ECO:0007669"/>
    <property type="project" value="InterPro"/>
</dbReference>
<dbReference type="SUPFAM" id="SSF81321">
    <property type="entry name" value="Family A G protein-coupled receptor-like"/>
    <property type="match status" value="1"/>
</dbReference>
<gene>
    <name evidence="8" type="ORF">CRE_19087</name>
</gene>
<dbReference type="PANTHER" id="PTHR46846:SF3">
    <property type="entry name" value="G-PROTEIN COUPLED RECEPTORS FAMILY 1 PROFILE DOMAIN-CONTAINING PROTEIN-RELATED"/>
    <property type="match status" value="1"/>
</dbReference>
<feature type="transmembrane region" description="Helical" evidence="5">
    <location>
        <begin position="372"/>
        <end position="401"/>
    </location>
</feature>
<keyword evidence="6" id="KW-0732">Signal</keyword>
<evidence type="ECO:0000256" key="5">
    <source>
        <dbReference type="SAM" id="Phobius"/>
    </source>
</evidence>
<evidence type="ECO:0000256" key="6">
    <source>
        <dbReference type="SAM" id="SignalP"/>
    </source>
</evidence>
<evidence type="ECO:0000256" key="3">
    <source>
        <dbReference type="ARBA" id="ARBA00022989"/>
    </source>
</evidence>
<keyword evidence="2 5" id="KW-0812">Transmembrane</keyword>
<evidence type="ECO:0000313" key="9">
    <source>
        <dbReference type="Proteomes" id="UP000008281"/>
    </source>
</evidence>
<feature type="transmembrane region" description="Helical" evidence="5">
    <location>
        <begin position="258"/>
        <end position="282"/>
    </location>
</feature>
<feature type="domain" description="G-protein coupled receptors family 1 profile" evidence="7">
    <location>
        <begin position="139"/>
        <end position="382"/>
    </location>
</feature>
<dbReference type="EMBL" id="DS268410">
    <property type="protein sequence ID" value="EFP00038.1"/>
    <property type="molecule type" value="Genomic_DNA"/>
</dbReference>
<feature type="transmembrane region" description="Helical" evidence="5">
    <location>
        <begin position="226"/>
        <end position="246"/>
    </location>
</feature>
<evidence type="ECO:0000259" key="7">
    <source>
        <dbReference type="PROSITE" id="PS50262"/>
    </source>
</evidence>
<feature type="transmembrane region" description="Helical" evidence="5">
    <location>
        <begin position="130"/>
        <end position="148"/>
    </location>
</feature>
<dbReference type="InterPro" id="IPR019427">
    <property type="entry name" value="7TM_GPCR_serpentine_rcpt_Srw"/>
</dbReference>
<keyword evidence="9" id="KW-1185">Reference proteome</keyword>
<dbReference type="PROSITE" id="PS50262">
    <property type="entry name" value="G_PROTEIN_RECEP_F1_2"/>
    <property type="match status" value="1"/>
</dbReference>
<feature type="transmembrane region" description="Helical" evidence="5">
    <location>
        <begin position="155"/>
        <end position="174"/>
    </location>
</feature>